<evidence type="ECO:0000313" key="7">
    <source>
        <dbReference type="Proteomes" id="UP001230188"/>
    </source>
</evidence>
<dbReference type="EMBL" id="JAQMWT010000427">
    <property type="protein sequence ID" value="KAJ8601508.1"/>
    <property type="molecule type" value="Genomic_DNA"/>
</dbReference>
<sequence>MDDHVRLSDQPIESREAEAFVGDPACGAIATFVGVTRDTFEDKTVAKLSYEAYGPMALKEMRRLCELARERWDVKKCAILHRTGEVPIGGASVVIAVSAPHRKDALEACAWLIDELKATVPIWKKESYVDGDAPPQWKQNDRDWAPPPRRTTTNHTR</sequence>
<keyword evidence="7" id="KW-1185">Reference proteome</keyword>
<evidence type="ECO:0000256" key="4">
    <source>
        <dbReference type="HAMAP-Rule" id="MF_03052"/>
    </source>
</evidence>
<evidence type="ECO:0000256" key="1">
    <source>
        <dbReference type="ARBA" id="ARBA00022490"/>
    </source>
</evidence>
<evidence type="ECO:0000313" key="6">
    <source>
        <dbReference type="EMBL" id="KAJ8601508.1"/>
    </source>
</evidence>
<comment type="function">
    <text evidence="4">Catalytic subunit of the molybdopterin synthase complex, a complex that catalyzes the conversion of precursor Z into molybdopterin. Acts by mediating the incorporation of 2 sulfur atoms from thiocarboxylated MOCS2A into precursor Z to generate a dithiolene group.</text>
</comment>
<comment type="catalytic activity">
    <reaction evidence="4">
        <text>2 [molybdopterin-synthase sulfur-carrier protein]-C-terminal-Gly-aminoethanethioate + cyclic pyranopterin phosphate + H2O = molybdopterin + 2 [molybdopterin-synthase sulfur-carrier protein]-C-terminal Gly-Gly + 2 H(+)</text>
        <dbReference type="Rhea" id="RHEA:26333"/>
        <dbReference type="Rhea" id="RHEA-COMP:12202"/>
        <dbReference type="Rhea" id="RHEA-COMP:19907"/>
        <dbReference type="ChEBI" id="CHEBI:15377"/>
        <dbReference type="ChEBI" id="CHEBI:15378"/>
        <dbReference type="ChEBI" id="CHEBI:58698"/>
        <dbReference type="ChEBI" id="CHEBI:59648"/>
        <dbReference type="ChEBI" id="CHEBI:90778"/>
        <dbReference type="ChEBI" id="CHEBI:232372"/>
        <dbReference type="EC" id="2.8.1.12"/>
    </reaction>
</comment>
<dbReference type="Pfam" id="PF02391">
    <property type="entry name" value="MoaE"/>
    <property type="match status" value="1"/>
</dbReference>
<organism evidence="6 7">
    <name type="scientific">Chrysophaeum taylorii</name>
    <dbReference type="NCBI Taxonomy" id="2483200"/>
    <lineage>
        <taxon>Eukaryota</taxon>
        <taxon>Sar</taxon>
        <taxon>Stramenopiles</taxon>
        <taxon>Ochrophyta</taxon>
        <taxon>Pelagophyceae</taxon>
        <taxon>Pelagomonadales</taxon>
        <taxon>Pelagomonadaceae</taxon>
        <taxon>Chrysophaeum</taxon>
    </lineage>
</organism>
<dbReference type="InterPro" id="IPR003448">
    <property type="entry name" value="Mopterin_biosynth_MoaE"/>
</dbReference>
<feature type="binding site" evidence="4">
    <location>
        <begin position="124"/>
        <end position="126"/>
    </location>
    <ligand>
        <name>substrate</name>
    </ligand>
</feature>
<dbReference type="InterPro" id="IPR028888">
    <property type="entry name" value="MOCS2B_euk"/>
</dbReference>
<keyword evidence="1 4" id="KW-0963">Cytoplasm</keyword>
<comment type="subcellular location">
    <subcellularLocation>
        <location evidence="4">Cytoplasm</location>
    </subcellularLocation>
</comment>
<dbReference type="GO" id="GO:1990140">
    <property type="term" value="C:molybdopterin synthase complex"/>
    <property type="evidence" value="ECO:0007669"/>
    <property type="project" value="UniProtKB-UniRule"/>
</dbReference>
<keyword evidence="3 4" id="KW-0501">Molybdenum cofactor biosynthesis</keyword>
<name>A0AAD7UD28_9STRA</name>
<dbReference type="SUPFAM" id="SSF54690">
    <property type="entry name" value="Molybdopterin synthase subunit MoaE"/>
    <property type="match status" value="1"/>
</dbReference>
<reference evidence="6" key="1">
    <citation type="submission" date="2023-01" db="EMBL/GenBank/DDBJ databases">
        <title>Metagenome sequencing of chrysophaentin producing Chrysophaeum taylorii.</title>
        <authorList>
            <person name="Davison J."/>
            <person name="Bewley C."/>
        </authorList>
    </citation>
    <scope>NUCLEOTIDE SEQUENCE</scope>
    <source>
        <strain evidence="6">NIES-1699</strain>
    </source>
</reference>
<dbReference type="CDD" id="cd00756">
    <property type="entry name" value="MoaE"/>
    <property type="match status" value="1"/>
</dbReference>
<dbReference type="FunFam" id="3.90.1170.40:FF:000002">
    <property type="entry name" value="Molybdopterin synthase catalytic subunit"/>
    <property type="match status" value="1"/>
</dbReference>
<dbReference type="AlphaFoldDB" id="A0AAD7UD28"/>
<comment type="pathway">
    <text evidence="4">Cofactor biosynthesis; molybdopterin biosynthesis.</text>
</comment>
<dbReference type="GO" id="GO:0030366">
    <property type="term" value="F:molybdopterin synthase activity"/>
    <property type="evidence" value="ECO:0007669"/>
    <property type="project" value="UniProtKB-UniRule"/>
</dbReference>
<accession>A0AAD7UD28</accession>
<proteinExistence type="inferred from homology"/>
<protein>
    <recommendedName>
        <fullName evidence="4">Molybdopterin synthase catalytic subunit</fullName>
        <ecNumber evidence="4">2.8.1.12</ecNumber>
    </recommendedName>
    <alternativeName>
        <fullName evidence="4">Molybdenum cofactor synthesis protein 2 large subunit</fullName>
    </alternativeName>
    <alternativeName>
        <fullName evidence="4">Molybdenum cofactor synthesis protein 2B</fullName>
        <shortName evidence="4">MOCS2B</shortName>
    </alternativeName>
</protein>
<dbReference type="PANTHER" id="PTHR23404">
    <property type="entry name" value="MOLYBDOPTERIN SYNTHASE RELATED"/>
    <property type="match status" value="1"/>
</dbReference>
<feature type="binding site" evidence="4">
    <location>
        <begin position="101"/>
        <end position="102"/>
    </location>
    <ligand>
        <name>substrate</name>
    </ligand>
</feature>
<dbReference type="Gene3D" id="3.90.1170.40">
    <property type="entry name" value="Molybdopterin biosynthesis MoaE subunit"/>
    <property type="match status" value="1"/>
</dbReference>
<dbReference type="GO" id="GO:0006777">
    <property type="term" value="P:Mo-molybdopterin cofactor biosynthetic process"/>
    <property type="evidence" value="ECO:0007669"/>
    <property type="project" value="UniProtKB-UniRule"/>
</dbReference>
<evidence type="ECO:0000256" key="5">
    <source>
        <dbReference type="SAM" id="MobiDB-lite"/>
    </source>
</evidence>
<comment type="caution">
    <text evidence="6">The sequence shown here is derived from an EMBL/GenBank/DDBJ whole genome shotgun (WGS) entry which is preliminary data.</text>
</comment>
<dbReference type="Proteomes" id="UP001230188">
    <property type="component" value="Unassembled WGS sequence"/>
</dbReference>
<keyword evidence="2 4" id="KW-0808">Transferase</keyword>
<evidence type="ECO:0000256" key="2">
    <source>
        <dbReference type="ARBA" id="ARBA00022679"/>
    </source>
</evidence>
<comment type="similarity">
    <text evidence="4">Belongs to the MoaE family. MOCS2B subfamily.</text>
</comment>
<feature type="binding site" evidence="4">
    <location>
        <position position="117"/>
    </location>
    <ligand>
        <name>substrate</name>
    </ligand>
</feature>
<comment type="subunit">
    <text evidence="4">Heterotetramer; composed of 2 small (MOCS2A) and 2 large (MOCS2B) subunits.</text>
</comment>
<gene>
    <name evidence="6" type="ORF">CTAYLR_006706</name>
</gene>
<dbReference type="HAMAP" id="MF_03052">
    <property type="entry name" value="MOC2B"/>
    <property type="match status" value="1"/>
</dbReference>
<evidence type="ECO:0000256" key="3">
    <source>
        <dbReference type="ARBA" id="ARBA00023150"/>
    </source>
</evidence>
<feature type="region of interest" description="Disordered" evidence="5">
    <location>
        <begin position="128"/>
        <end position="157"/>
    </location>
</feature>
<dbReference type="InterPro" id="IPR036563">
    <property type="entry name" value="MoaE_sf"/>
</dbReference>
<dbReference type="EC" id="2.8.1.12" evidence="4"/>